<reference evidence="7" key="1">
    <citation type="submission" date="2025-08" db="UniProtKB">
        <authorList>
            <consortium name="Ensembl"/>
        </authorList>
    </citation>
    <scope>IDENTIFICATION</scope>
</reference>
<dbReference type="PANTHER" id="PTHR21242">
    <property type="entry name" value="TRANSCRIPTION INITIATION FACTOR TFIID SUBUNIT 10"/>
    <property type="match status" value="1"/>
</dbReference>
<comment type="subcellular location">
    <subcellularLocation>
        <location evidence="1">Nucleus</location>
    </subcellularLocation>
</comment>
<dbReference type="PANTHER" id="PTHR21242:SF0">
    <property type="entry name" value="TRANSCRIPTION INITIATION FACTOR TFIID SUBUNIT 10"/>
    <property type="match status" value="1"/>
</dbReference>
<organism evidence="7 8">
    <name type="scientific">Anas zonorhyncha</name>
    <name type="common">Eastern spot-billed duck</name>
    <dbReference type="NCBI Taxonomy" id="75864"/>
    <lineage>
        <taxon>Eukaryota</taxon>
        <taxon>Metazoa</taxon>
        <taxon>Chordata</taxon>
        <taxon>Craniata</taxon>
        <taxon>Vertebrata</taxon>
        <taxon>Euteleostomi</taxon>
        <taxon>Archelosauria</taxon>
        <taxon>Archosauria</taxon>
        <taxon>Dinosauria</taxon>
        <taxon>Saurischia</taxon>
        <taxon>Theropoda</taxon>
        <taxon>Coelurosauria</taxon>
        <taxon>Aves</taxon>
        <taxon>Neognathae</taxon>
        <taxon>Galloanserae</taxon>
        <taxon>Anseriformes</taxon>
        <taxon>Anatidae</taxon>
        <taxon>Anatinae</taxon>
        <taxon>Anas</taxon>
    </lineage>
</organism>
<dbReference type="GO" id="GO:0006508">
    <property type="term" value="P:proteolysis"/>
    <property type="evidence" value="ECO:0007669"/>
    <property type="project" value="InterPro"/>
</dbReference>
<evidence type="ECO:0000256" key="6">
    <source>
        <dbReference type="SAM" id="MobiDB-lite"/>
    </source>
</evidence>
<dbReference type="GO" id="GO:0004252">
    <property type="term" value="F:serine-type endopeptidase activity"/>
    <property type="evidence" value="ECO:0007669"/>
    <property type="project" value="InterPro"/>
</dbReference>
<dbReference type="GO" id="GO:0016251">
    <property type="term" value="F:RNA polymerase II general transcription initiation factor activity"/>
    <property type="evidence" value="ECO:0007669"/>
    <property type="project" value="TreeGrafter"/>
</dbReference>
<dbReference type="InterPro" id="IPR003923">
    <property type="entry name" value="TAF10"/>
</dbReference>
<feature type="compositionally biased region" description="Low complexity" evidence="6">
    <location>
        <begin position="242"/>
        <end position="279"/>
    </location>
</feature>
<protein>
    <submittedName>
        <fullName evidence="7">TATA-box binding protein associated factor 10</fullName>
    </submittedName>
</protein>
<dbReference type="Gene3D" id="3.40.50.200">
    <property type="entry name" value="Peptidase S8/S53 domain"/>
    <property type="match status" value="1"/>
</dbReference>
<evidence type="ECO:0000256" key="1">
    <source>
        <dbReference type="ARBA" id="ARBA00004123"/>
    </source>
</evidence>
<keyword evidence="4" id="KW-0539">Nucleus</keyword>
<dbReference type="GO" id="GO:1990841">
    <property type="term" value="F:promoter-specific chromatin binding"/>
    <property type="evidence" value="ECO:0007669"/>
    <property type="project" value="TreeGrafter"/>
</dbReference>
<feature type="region of interest" description="Disordered" evidence="6">
    <location>
        <begin position="236"/>
        <end position="279"/>
    </location>
</feature>
<name>A0A8B9V6C8_9AVES</name>
<dbReference type="Ensembl" id="ENSAZOT00000021138.1">
    <property type="protein sequence ID" value="ENSAZOP00000019682.1"/>
    <property type="gene ID" value="ENSAZOG00000012774.1"/>
</dbReference>
<dbReference type="AlphaFoldDB" id="A0A8B9V6C8"/>
<evidence type="ECO:0000313" key="8">
    <source>
        <dbReference type="Proteomes" id="UP000694549"/>
    </source>
</evidence>
<evidence type="ECO:0000256" key="4">
    <source>
        <dbReference type="ARBA" id="ARBA00023242"/>
    </source>
</evidence>
<keyword evidence="3" id="KW-0804">Transcription</keyword>
<dbReference type="CDD" id="cd07982">
    <property type="entry name" value="HFD_TAF10"/>
    <property type="match status" value="1"/>
</dbReference>
<dbReference type="Pfam" id="PF03540">
    <property type="entry name" value="TAF10"/>
    <property type="match status" value="1"/>
</dbReference>
<dbReference type="Proteomes" id="UP000694549">
    <property type="component" value="Unplaced"/>
</dbReference>
<evidence type="ECO:0000256" key="5">
    <source>
        <dbReference type="ARBA" id="ARBA00025730"/>
    </source>
</evidence>
<sequence length="419" mass="43386">MMVLVAGECQGGTTLSGPASQPRGNHGVVCEGLHRPGWCQELLSALPPWPAAGLLQMLFMSAVGAQDSRMVGWGGRRQALRWGLSSSWRGCCVLAPKACLSRSPYVTTVGGTSFKNPFLVTAEVTDYISGGGFSNVFPMPDYQVGGRSCVGLGGGSVGSRGWGPGSGRAGALPSAVPPGRGGEELPALGCQAAPQLLLQQQRPRLPRPGRALGQLLGGDEPRAAALGVGHLGVHAGGGGHAGARQRPAAAARPSAPRLRQPRALPAAGARPRGGPLRSPVSAAVAAAPSEGAMSNGVYVPPSAANGDVKPVVSTTPLVDFLMQLEDYTPTIPDAVTGYYLNRAGFEASDPRIIRLISLAAQKFISDIANDALQHCKMKGTASGSSRNKSKDKKYTLTMEDLTPALAEYGINVKKPHYFT</sequence>
<accession>A0A8B9V6C8</accession>
<dbReference type="InterPro" id="IPR036852">
    <property type="entry name" value="Peptidase_S8/S53_dom_sf"/>
</dbReference>
<evidence type="ECO:0000256" key="2">
    <source>
        <dbReference type="ARBA" id="ARBA00023015"/>
    </source>
</evidence>
<dbReference type="PRINTS" id="PR01443">
    <property type="entry name" value="TFIID30KDSUB"/>
</dbReference>
<evidence type="ECO:0000256" key="3">
    <source>
        <dbReference type="ARBA" id="ARBA00023163"/>
    </source>
</evidence>
<keyword evidence="2" id="KW-0805">Transcription regulation</keyword>
<dbReference type="SUPFAM" id="SSF52743">
    <property type="entry name" value="Subtilisin-like"/>
    <property type="match status" value="1"/>
</dbReference>
<evidence type="ECO:0000313" key="7">
    <source>
        <dbReference type="Ensembl" id="ENSAZOP00000019682.1"/>
    </source>
</evidence>
<reference evidence="7" key="2">
    <citation type="submission" date="2025-09" db="UniProtKB">
        <authorList>
            <consortium name="Ensembl"/>
        </authorList>
    </citation>
    <scope>IDENTIFICATION</scope>
</reference>
<proteinExistence type="inferred from homology"/>
<dbReference type="GO" id="GO:0005669">
    <property type="term" value="C:transcription factor TFIID complex"/>
    <property type="evidence" value="ECO:0007669"/>
    <property type="project" value="TreeGrafter"/>
</dbReference>
<dbReference type="GO" id="GO:0000124">
    <property type="term" value="C:SAGA complex"/>
    <property type="evidence" value="ECO:0007669"/>
    <property type="project" value="TreeGrafter"/>
</dbReference>
<keyword evidence="8" id="KW-1185">Reference proteome</keyword>
<dbReference type="GO" id="GO:0006367">
    <property type="term" value="P:transcription initiation at RNA polymerase II promoter"/>
    <property type="evidence" value="ECO:0007669"/>
    <property type="project" value="TreeGrafter"/>
</dbReference>
<comment type="similarity">
    <text evidence="5">Belongs to the TAF10 family.</text>
</comment>